<evidence type="ECO:0000313" key="1">
    <source>
        <dbReference type="EMBL" id="SDH75827.1"/>
    </source>
</evidence>
<dbReference type="Gene3D" id="1.25.40.10">
    <property type="entry name" value="Tetratricopeptide repeat domain"/>
    <property type="match status" value="1"/>
</dbReference>
<dbReference type="PROSITE" id="PS51257">
    <property type="entry name" value="PROKAR_LIPOPROTEIN"/>
    <property type="match status" value="1"/>
</dbReference>
<name>A0A1G8F173_9GAMM</name>
<dbReference type="Proteomes" id="UP000198606">
    <property type="component" value="Unassembled WGS sequence"/>
</dbReference>
<dbReference type="InterPro" id="IPR011990">
    <property type="entry name" value="TPR-like_helical_dom_sf"/>
</dbReference>
<evidence type="ECO:0000313" key="2">
    <source>
        <dbReference type="Proteomes" id="UP000198606"/>
    </source>
</evidence>
<proteinExistence type="predicted"/>
<gene>
    <name evidence="1" type="ORF">SAMN05216588_10781</name>
</gene>
<dbReference type="RefSeq" id="WP_084304803.1">
    <property type="nucleotide sequence ID" value="NZ_FNDG01000007.1"/>
</dbReference>
<protein>
    <submittedName>
        <fullName evidence="1">Tetratricopeptide repeat-containing protein</fullName>
    </submittedName>
</protein>
<dbReference type="STRING" id="29435.SAMN05216588_10781"/>
<accession>A0A1G8F173</accession>
<reference evidence="1 2" key="1">
    <citation type="submission" date="2016-10" db="EMBL/GenBank/DDBJ databases">
        <authorList>
            <person name="de Groot N.N."/>
        </authorList>
    </citation>
    <scope>NUCLEOTIDE SEQUENCE [LARGE SCALE GENOMIC DNA]</scope>
    <source>
        <strain evidence="1 2">LMG 18387</strain>
    </source>
</reference>
<dbReference type="EMBL" id="FNDG01000007">
    <property type="protein sequence ID" value="SDH75827.1"/>
    <property type="molecule type" value="Genomic_DNA"/>
</dbReference>
<sequence>MRILLLLCCVLVVGGCTRMSLDHHLNKAYQAYDLGECEDALLYLSQAERASRSRSYIQPEISLLRGQCLERQNLYVDAAQTYQFIIGRYPTSEYAFRARARLETLRQLGHHGMAEPAKVSPLGAL</sequence>
<organism evidence="1 2">
    <name type="scientific">Phytopseudomonas flavescens</name>
    <dbReference type="NCBI Taxonomy" id="29435"/>
    <lineage>
        <taxon>Bacteria</taxon>
        <taxon>Pseudomonadati</taxon>
        <taxon>Pseudomonadota</taxon>
        <taxon>Gammaproteobacteria</taxon>
        <taxon>Pseudomonadales</taxon>
        <taxon>Pseudomonadaceae</taxon>
        <taxon>Phytopseudomonas</taxon>
    </lineage>
</organism>
<dbReference type="SUPFAM" id="SSF48452">
    <property type="entry name" value="TPR-like"/>
    <property type="match status" value="1"/>
</dbReference>
<dbReference type="AlphaFoldDB" id="A0A1G8F173"/>